<sequence length="380" mass="41545">MAVDTEAIAEQHSTDNPSVKRKRDASAVDEIEVDLDAPEPPSKKAKRQAKKGKSTRPKGDIKLNASSRPEVSAIDPASSPSPSVPAFEAPKSRAAAEASDASDEVFHDAIETLKVGVYGVWIGNLHFTCTKADLRTFLTQMCKPITGGTITRIHMPLPHPGSSINSKEQHNKGFAYVDFTTPDAQEAALALSETTMRGRNLLVKRSSDFQGRPELHQQKSVKKVEKNHAKKVGGSNPPNTKVWVGNLGFETTEEDVKQTFEPCGTIANIHMATFEDSGRSKGYAWVTFETVEAATSAATGWVMRESDDKAVKKSRKYYVNRIHGRAIKCEFAEHASTRYRKRFGKSTNVGLSQDDANGPSGGDGNRRYLRQSPDRSAPFG</sequence>
<feature type="compositionally biased region" description="Polar residues" evidence="3">
    <location>
        <begin position="345"/>
        <end position="355"/>
    </location>
</feature>
<evidence type="ECO:0000256" key="1">
    <source>
        <dbReference type="ARBA" id="ARBA00022884"/>
    </source>
</evidence>
<dbReference type="GO" id="GO:0003729">
    <property type="term" value="F:mRNA binding"/>
    <property type="evidence" value="ECO:0007669"/>
    <property type="project" value="TreeGrafter"/>
</dbReference>
<reference evidence="5" key="1">
    <citation type="journal article" date="2020" name="Stud. Mycol.">
        <title>101 Dothideomycetes genomes: a test case for predicting lifestyles and emergence of pathogens.</title>
        <authorList>
            <person name="Haridas S."/>
            <person name="Albert R."/>
            <person name="Binder M."/>
            <person name="Bloem J."/>
            <person name="Labutti K."/>
            <person name="Salamov A."/>
            <person name="Andreopoulos B."/>
            <person name="Baker S."/>
            <person name="Barry K."/>
            <person name="Bills G."/>
            <person name="Bluhm B."/>
            <person name="Cannon C."/>
            <person name="Castanera R."/>
            <person name="Culley D."/>
            <person name="Daum C."/>
            <person name="Ezra D."/>
            <person name="Gonzalez J."/>
            <person name="Henrissat B."/>
            <person name="Kuo A."/>
            <person name="Liang C."/>
            <person name="Lipzen A."/>
            <person name="Lutzoni F."/>
            <person name="Magnuson J."/>
            <person name="Mondo S."/>
            <person name="Nolan M."/>
            <person name="Ohm R."/>
            <person name="Pangilinan J."/>
            <person name="Park H.-J."/>
            <person name="Ramirez L."/>
            <person name="Alfaro M."/>
            <person name="Sun H."/>
            <person name="Tritt A."/>
            <person name="Yoshinaga Y."/>
            <person name="Zwiers L.-H."/>
            <person name="Turgeon B."/>
            <person name="Goodwin S."/>
            <person name="Spatafora J."/>
            <person name="Crous P."/>
            <person name="Grigoriev I."/>
        </authorList>
    </citation>
    <scope>NUCLEOTIDE SEQUENCE</scope>
    <source>
        <strain evidence="5">Tuck. ex Michener</strain>
    </source>
</reference>
<evidence type="ECO:0000313" key="5">
    <source>
        <dbReference type="EMBL" id="KAF2238149.1"/>
    </source>
</evidence>
<dbReference type="InterPro" id="IPR050502">
    <property type="entry name" value="Euk_RNA-bind_prot"/>
</dbReference>
<dbReference type="SMART" id="SM00360">
    <property type="entry name" value="RRM"/>
    <property type="match status" value="2"/>
</dbReference>
<dbReference type="Pfam" id="PF00076">
    <property type="entry name" value="RRM_1"/>
    <property type="match status" value="1"/>
</dbReference>
<dbReference type="InterPro" id="IPR000504">
    <property type="entry name" value="RRM_dom"/>
</dbReference>
<dbReference type="Proteomes" id="UP000800092">
    <property type="component" value="Unassembled WGS sequence"/>
</dbReference>
<evidence type="ECO:0000313" key="6">
    <source>
        <dbReference type="Proteomes" id="UP000800092"/>
    </source>
</evidence>
<dbReference type="PANTHER" id="PTHR48025:SF1">
    <property type="entry name" value="RRM DOMAIN-CONTAINING PROTEIN"/>
    <property type="match status" value="1"/>
</dbReference>
<dbReference type="PROSITE" id="PS50102">
    <property type="entry name" value="RRM"/>
    <property type="match status" value="2"/>
</dbReference>
<feature type="compositionally biased region" description="Low complexity" evidence="3">
    <location>
        <begin position="72"/>
        <end position="92"/>
    </location>
</feature>
<keyword evidence="1 2" id="KW-0694">RNA-binding</keyword>
<organism evidence="5 6">
    <name type="scientific">Viridothelium virens</name>
    <name type="common">Speckled blister lichen</name>
    <name type="synonym">Trypethelium virens</name>
    <dbReference type="NCBI Taxonomy" id="1048519"/>
    <lineage>
        <taxon>Eukaryota</taxon>
        <taxon>Fungi</taxon>
        <taxon>Dikarya</taxon>
        <taxon>Ascomycota</taxon>
        <taxon>Pezizomycotina</taxon>
        <taxon>Dothideomycetes</taxon>
        <taxon>Dothideomycetes incertae sedis</taxon>
        <taxon>Trypetheliales</taxon>
        <taxon>Trypetheliaceae</taxon>
        <taxon>Viridothelium</taxon>
    </lineage>
</organism>
<proteinExistence type="predicted"/>
<keyword evidence="6" id="KW-1185">Reference proteome</keyword>
<dbReference type="EMBL" id="ML991777">
    <property type="protein sequence ID" value="KAF2238149.1"/>
    <property type="molecule type" value="Genomic_DNA"/>
</dbReference>
<feature type="domain" description="RRM" evidence="4">
    <location>
        <begin position="118"/>
        <end position="208"/>
    </location>
</feature>
<dbReference type="PANTHER" id="PTHR48025">
    <property type="entry name" value="OS02G0815200 PROTEIN"/>
    <property type="match status" value="1"/>
</dbReference>
<feature type="compositionally biased region" description="Basic residues" evidence="3">
    <location>
        <begin position="43"/>
        <end position="56"/>
    </location>
</feature>
<dbReference type="Gene3D" id="3.30.70.330">
    <property type="match status" value="2"/>
</dbReference>
<feature type="region of interest" description="Disordered" evidence="3">
    <location>
        <begin position="344"/>
        <end position="380"/>
    </location>
</feature>
<dbReference type="InterPro" id="IPR012677">
    <property type="entry name" value="Nucleotide-bd_a/b_plait_sf"/>
</dbReference>
<evidence type="ECO:0000259" key="4">
    <source>
        <dbReference type="PROSITE" id="PS50102"/>
    </source>
</evidence>
<feature type="region of interest" description="Disordered" evidence="3">
    <location>
        <begin position="1"/>
        <end position="92"/>
    </location>
</feature>
<dbReference type="OrthoDB" id="1875751at2759"/>
<dbReference type="GO" id="GO:0005634">
    <property type="term" value="C:nucleus"/>
    <property type="evidence" value="ECO:0007669"/>
    <property type="project" value="TreeGrafter"/>
</dbReference>
<protein>
    <submittedName>
        <fullName evidence="5">RNA-binding domain-containing protein</fullName>
    </submittedName>
</protein>
<evidence type="ECO:0000256" key="3">
    <source>
        <dbReference type="SAM" id="MobiDB-lite"/>
    </source>
</evidence>
<feature type="domain" description="RRM" evidence="4">
    <location>
        <begin position="240"/>
        <end position="334"/>
    </location>
</feature>
<dbReference type="AlphaFoldDB" id="A0A6A6HJZ6"/>
<evidence type="ECO:0000256" key="2">
    <source>
        <dbReference type="PROSITE-ProRule" id="PRU00176"/>
    </source>
</evidence>
<dbReference type="InterPro" id="IPR035979">
    <property type="entry name" value="RBD_domain_sf"/>
</dbReference>
<name>A0A6A6HJZ6_VIRVR</name>
<feature type="compositionally biased region" description="Acidic residues" evidence="3">
    <location>
        <begin position="27"/>
        <end position="37"/>
    </location>
</feature>
<accession>A0A6A6HJZ6</accession>
<dbReference type="SUPFAM" id="SSF54928">
    <property type="entry name" value="RNA-binding domain, RBD"/>
    <property type="match status" value="2"/>
</dbReference>
<gene>
    <name evidence="5" type="ORF">EV356DRAFT_529631</name>
</gene>